<dbReference type="AlphaFoldDB" id="A0A2I0U2M9"/>
<dbReference type="OrthoDB" id="9400401at2759"/>
<name>A0A2I0U2M9_LIMLA</name>
<dbReference type="Proteomes" id="UP000233556">
    <property type="component" value="Unassembled WGS sequence"/>
</dbReference>
<reference evidence="3" key="2">
    <citation type="submission" date="2017-12" db="EMBL/GenBank/DDBJ databases">
        <title>Genome sequence of the Bar-tailed Godwit (Limosa lapponica baueri).</title>
        <authorList>
            <person name="Lima N.C.B."/>
            <person name="Parody-Merino A.M."/>
            <person name="Battley P.F."/>
            <person name="Fidler A.E."/>
            <person name="Prosdocimi F."/>
        </authorList>
    </citation>
    <scope>NUCLEOTIDE SEQUENCE [LARGE SCALE GENOMIC DNA]</scope>
</reference>
<protein>
    <submittedName>
        <fullName evidence="2">Uncharacterized protein</fullName>
    </submittedName>
</protein>
<evidence type="ECO:0000313" key="3">
    <source>
        <dbReference type="Proteomes" id="UP000233556"/>
    </source>
</evidence>
<reference evidence="3" key="1">
    <citation type="submission" date="2017-11" db="EMBL/GenBank/DDBJ databases">
        <authorList>
            <person name="Lima N.C."/>
            <person name="Parody-Merino A.M."/>
            <person name="Battley P.F."/>
            <person name="Fidler A.E."/>
            <person name="Prosdocimi F."/>
        </authorList>
    </citation>
    <scope>NUCLEOTIDE SEQUENCE [LARGE SCALE GENOMIC DNA]</scope>
</reference>
<gene>
    <name evidence="2" type="ORF">llap_9362</name>
</gene>
<keyword evidence="3" id="KW-1185">Reference proteome</keyword>
<proteinExistence type="predicted"/>
<evidence type="ECO:0000313" key="2">
    <source>
        <dbReference type="EMBL" id="PKU40336.1"/>
    </source>
</evidence>
<feature type="region of interest" description="Disordered" evidence="1">
    <location>
        <begin position="25"/>
        <end position="98"/>
    </location>
</feature>
<organism evidence="2 3">
    <name type="scientific">Limosa lapponica baueri</name>
    <dbReference type="NCBI Taxonomy" id="1758121"/>
    <lineage>
        <taxon>Eukaryota</taxon>
        <taxon>Metazoa</taxon>
        <taxon>Chordata</taxon>
        <taxon>Craniata</taxon>
        <taxon>Vertebrata</taxon>
        <taxon>Euteleostomi</taxon>
        <taxon>Archelosauria</taxon>
        <taxon>Archosauria</taxon>
        <taxon>Dinosauria</taxon>
        <taxon>Saurischia</taxon>
        <taxon>Theropoda</taxon>
        <taxon>Coelurosauria</taxon>
        <taxon>Aves</taxon>
        <taxon>Neognathae</taxon>
        <taxon>Neoaves</taxon>
        <taxon>Charadriiformes</taxon>
        <taxon>Scolopacidae</taxon>
        <taxon>Limosa</taxon>
    </lineage>
</organism>
<evidence type="ECO:0000256" key="1">
    <source>
        <dbReference type="SAM" id="MobiDB-lite"/>
    </source>
</evidence>
<dbReference type="EMBL" id="KZ506291">
    <property type="protein sequence ID" value="PKU40336.1"/>
    <property type="molecule type" value="Genomic_DNA"/>
</dbReference>
<accession>A0A2I0U2M9</accession>
<sequence length="98" mass="10700">MCAHSPESQLYPGLHLKKCGQQIKGSDSAPLLRSDETPPGVLCPALESLTQERHGPVQVDPEEGHKNDQRNGATLLYGKTERVGVVQPGEEKALERPY</sequence>
<feature type="compositionally biased region" description="Basic and acidic residues" evidence="1">
    <location>
        <begin position="89"/>
        <end position="98"/>
    </location>
</feature>